<feature type="region of interest" description="Disordered" evidence="2">
    <location>
        <begin position="67"/>
        <end position="90"/>
    </location>
</feature>
<name>A0A7Y7Y414_9PSED</name>
<evidence type="ECO:0000256" key="2">
    <source>
        <dbReference type="SAM" id="MobiDB-lite"/>
    </source>
</evidence>
<accession>A0A7Y7Y414</accession>
<evidence type="ECO:0000313" key="3">
    <source>
        <dbReference type="EMBL" id="NWC16297.1"/>
    </source>
</evidence>
<dbReference type="EMBL" id="JACAQE010000007">
    <property type="protein sequence ID" value="NWC16297.1"/>
    <property type="molecule type" value="Genomic_DNA"/>
</dbReference>
<dbReference type="Proteomes" id="UP000517547">
    <property type="component" value="Unassembled WGS sequence"/>
</dbReference>
<organism evidence="3 4">
    <name type="scientific">Pseudomonas gingeri</name>
    <dbReference type="NCBI Taxonomy" id="117681"/>
    <lineage>
        <taxon>Bacteria</taxon>
        <taxon>Pseudomonadati</taxon>
        <taxon>Pseudomonadota</taxon>
        <taxon>Gammaproteobacteria</taxon>
        <taxon>Pseudomonadales</taxon>
        <taxon>Pseudomonadaceae</taxon>
        <taxon>Pseudomonas</taxon>
    </lineage>
</organism>
<dbReference type="RefSeq" id="WP_017125908.1">
    <property type="nucleotide sequence ID" value="NZ_JACAQE010000007.1"/>
</dbReference>
<evidence type="ECO:0000313" key="4">
    <source>
        <dbReference type="Proteomes" id="UP000517547"/>
    </source>
</evidence>
<evidence type="ECO:0000256" key="1">
    <source>
        <dbReference type="SAM" id="Coils"/>
    </source>
</evidence>
<sequence>MTAIGNSVPLFAITEVPRNADTMDAASAAAIKAGREQILRNTGRADEIDQEQPTASEGVKVSLSEAGKQQAVKGSGSGEYADIEDSDLPSRTQSALKNIRDLQRKLAQLRAELEKIRNDKELDPKIAEIKIFNLTSAMSGLNAALTKANTVLGKAMEADGLNSDQMTQAQQLASPPKAS</sequence>
<keyword evidence="1" id="KW-0175">Coiled coil</keyword>
<feature type="coiled-coil region" evidence="1">
    <location>
        <begin position="92"/>
        <end position="119"/>
    </location>
</feature>
<proteinExistence type="predicted"/>
<dbReference type="AlphaFoldDB" id="A0A7Y7Y414"/>
<protein>
    <submittedName>
        <fullName evidence="3">Uncharacterized protein</fullName>
    </submittedName>
</protein>
<gene>
    <name evidence="3" type="ORF">HX845_21750</name>
</gene>
<reference evidence="3 4" key="1">
    <citation type="submission" date="2020-04" db="EMBL/GenBank/DDBJ databases">
        <title>Molecular characterization of pseudomonads from Agaricus bisporus reveal novel blotch 2 pathogens in Western Europe.</title>
        <authorList>
            <person name="Taparia T."/>
            <person name="Krijger M."/>
            <person name="Haynes E."/>
            <person name="Elpinstone J.G."/>
            <person name="Noble R."/>
            <person name="Van Der Wolf J."/>
        </authorList>
    </citation>
    <scope>NUCLEOTIDE SEQUENCE [LARGE SCALE GENOMIC DNA]</scope>
    <source>
        <strain evidence="3 4">IPO3738</strain>
    </source>
</reference>
<comment type="caution">
    <text evidence="3">The sequence shown here is derived from an EMBL/GenBank/DDBJ whole genome shotgun (WGS) entry which is preliminary data.</text>
</comment>